<dbReference type="PROSITE" id="PS50125">
    <property type="entry name" value="GUANYLATE_CYCLASE_2"/>
    <property type="match status" value="1"/>
</dbReference>
<gene>
    <name evidence="4" type="ordered locus">Desal_0890</name>
</gene>
<feature type="domain" description="Response regulatory" evidence="2">
    <location>
        <begin position="8"/>
        <end position="123"/>
    </location>
</feature>
<dbReference type="InterPro" id="IPR011006">
    <property type="entry name" value="CheY-like_superfamily"/>
</dbReference>
<dbReference type="SMART" id="SM00448">
    <property type="entry name" value="REC"/>
    <property type="match status" value="1"/>
</dbReference>
<dbReference type="GO" id="GO:0000160">
    <property type="term" value="P:phosphorelay signal transduction system"/>
    <property type="evidence" value="ECO:0007669"/>
    <property type="project" value="InterPro"/>
</dbReference>
<dbReference type="HOGENOM" id="CLU_555203_0_0_7"/>
<dbReference type="CDD" id="cd07302">
    <property type="entry name" value="CHD"/>
    <property type="match status" value="1"/>
</dbReference>
<dbReference type="SUPFAM" id="SSF54631">
    <property type="entry name" value="CBS-domain pair"/>
    <property type="match status" value="1"/>
</dbReference>
<dbReference type="eggNOG" id="COG3706">
    <property type="taxonomic scope" value="Bacteria"/>
</dbReference>
<dbReference type="InterPro" id="IPR001054">
    <property type="entry name" value="A/G_cyclase"/>
</dbReference>
<evidence type="ECO:0000259" key="2">
    <source>
        <dbReference type="PROSITE" id="PS50110"/>
    </source>
</evidence>
<accession>C6BZP9</accession>
<dbReference type="SMART" id="SM00044">
    <property type="entry name" value="CYCc"/>
    <property type="match status" value="1"/>
</dbReference>
<dbReference type="InterPro" id="IPR046342">
    <property type="entry name" value="CBS_dom_sf"/>
</dbReference>
<sequence length="491" mass="54987">MQKRNRPTIFIVDRIKPEMDVFAEILRDDYALLMAMSGAHLFEIAAKEQPDLILLDADLPEVDCRELGRRLKLSEPTRNIPLILISGETRPEEEYSYFESGVFDFIYRPLSPPMVLRRVASALIQKEQGDRLAELSDKLGRYLSPQVYESIFEGTQDTLIGAKRKKLTIFFSDIVGFTSTTERMEPEDMTALLNNYLDRMASIALKHGGTIDKYIGDAVLIFFGDPVSQGYKEDAVACLNMAIEMRDAIKEMQQEWFELGISSPFKIRMGINTGFCTVGNFGSKQLMDYTIIGGQVNVAARLEQNAPPDQILISHETWALVKEDFRCLGREAISVKGIQHSIRTYQVIGKADAIEQDLEGSLGEMVWPAQTIAIDSKVSDALLKLRDSGEWSCLIVLDGLSPVGMITKGRMDEIVRKETDKALFLDRPVSVVMDKELLVLPAESGLEEVARNALSREGSYTFDPIAVTNRGEFSGLVSVRCLMQRMLSSTP</sequence>
<dbReference type="InterPro" id="IPR001789">
    <property type="entry name" value="Sig_transdc_resp-reg_receiver"/>
</dbReference>
<evidence type="ECO:0000256" key="1">
    <source>
        <dbReference type="PROSITE-ProRule" id="PRU00169"/>
    </source>
</evidence>
<dbReference type="PROSITE" id="PS50110">
    <property type="entry name" value="RESPONSE_REGULATORY"/>
    <property type="match status" value="1"/>
</dbReference>
<dbReference type="PANTHER" id="PTHR43081">
    <property type="entry name" value="ADENYLATE CYCLASE, TERMINAL-DIFFERENTIATION SPECIFIC-RELATED"/>
    <property type="match status" value="1"/>
</dbReference>
<evidence type="ECO:0000313" key="5">
    <source>
        <dbReference type="Proteomes" id="UP000002601"/>
    </source>
</evidence>
<dbReference type="AlphaFoldDB" id="C6BZP9"/>
<dbReference type="STRING" id="526222.Desal_0890"/>
<dbReference type="RefSeq" id="WP_015850775.1">
    <property type="nucleotide sequence ID" value="NC_012881.1"/>
</dbReference>
<dbReference type="Gene3D" id="3.10.580.10">
    <property type="entry name" value="CBS-domain"/>
    <property type="match status" value="1"/>
</dbReference>
<dbReference type="OrthoDB" id="9806735at2"/>
<dbReference type="Proteomes" id="UP000002601">
    <property type="component" value="Chromosome"/>
</dbReference>
<dbReference type="PANTHER" id="PTHR43081:SF18">
    <property type="entry name" value="BLL7624 PROTEIN"/>
    <property type="match status" value="1"/>
</dbReference>
<reference evidence="4 5" key="1">
    <citation type="submission" date="2009-06" db="EMBL/GenBank/DDBJ databases">
        <title>Complete sequence of Desulfovibrio salexigens DSM 2638.</title>
        <authorList>
            <consortium name="US DOE Joint Genome Institute"/>
            <person name="Lucas S."/>
            <person name="Copeland A."/>
            <person name="Lapidus A."/>
            <person name="Glavina del Rio T."/>
            <person name="Tice H."/>
            <person name="Bruce D."/>
            <person name="Goodwin L."/>
            <person name="Pitluck S."/>
            <person name="Munk A.C."/>
            <person name="Brettin T."/>
            <person name="Detter J.C."/>
            <person name="Han C."/>
            <person name="Tapia R."/>
            <person name="Larimer F."/>
            <person name="Land M."/>
            <person name="Hauser L."/>
            <person name="Kyrpides N."/>
            <person name="Anderson I."/>
            <person name="Wall J.D."/>
            <person name="Arkin A.P."/>
            <person name="Dehal P."/>
            <person name="Chivian D."/>
            <person name="Giles B."/>
            <person name="Hazen T.C."/>
        </authorList>
    </citation>
    <scope>NUCLEOTIDE SEQUENCE [LARGE SCALE GENOMIC DNA]</scope>
    <source>
        <strain evidence="5">ATCC 14822 / DSM 2638 / NCIMB 8403 / VKM B-1763</strain>
    </source>
</reference>
<dbReference type="InterPro" id="IPR029787">
    <property type="entry name" value="Nucleotide_cyclase"/>
</dbReference>
<feature type="domain" description="Guanylate cyclase" evidence="3">
    <location>
        <begin position="168"/>
        <end position="303"/>
    </location>
</feature>
<dbReference type="InterPro" id="IPR050697">
    <property type="entry name" value="Adenylyl/Guanylyl_Cyclase_3/4"/>
</dbReference>
<organism evidence="4 5">
    <name type="scientific">Maridesulfovibrio salexigens (strain ATCC 14822 / DSM 2638 / NCIMB 8403 / VKM B-1763)</name>
    <name type="common">Desulfovibrio salexigens</name>
    <dbReference type="NCBI Taxonomy" id="526222"/>
    <lineage>
        <taxon>Bacteria</taxon>
        <taxon>Pseudomonadati</taxon>
        <taxon>Thermodesulfobacteriota</taxon>
        <taxon>Desulfovibrionia</taxon>
        <taxon>Desulfovibrionales</taxon>
        <taxon>Desulfovibrionaceae</taxon>
        <taxon>Maridesulfovibrio</taxon>
    </lineage>
</organism>
<evidence type="ECO:0000313" key="4">
    <source>
        <dbReference type="EMBL" id="ACS78956.1"/>
    </source>
</evidence>
<dbReference type="GO" id="GO:0006171">
    <property type="term" value="P:cAMP biosynthetic process"/>
    <property type="evidence" value="ECO:0007669"/>
    <property type="project" value="TreeGrafter"/>
</dbReference>
<dbReference type="KEGG" id="dsa:Desal_0890"/>
<feature type="modified residue" description="4-aspartylphosphate" evidence="1">
    <location>
        <position position="56"/>
    </location>
</feature>
<dbReference type="Pfam" id="PF00211">
    <property type="entry name" value="Guanylate_cyc"/>
    <property type="match status" value="1"/>
</dbReference>
<dbReference type="GO" id="GO:0004016">
    <property type="term" value="F:adenylate cyclase activity"/>
    <property type="evidence" value="ECO:0007669"/>
    <property type="project" value="UniProtKB-ARBA"/>
</dbReference>
<name>C6BZP9_MARSD</name>
<dbReference type="SUPFAM" id="SSF55073">
    <property type="entry name" value="Nucleotide cyclase"/>
    <property type="match status" value="1"/>
</dbReference>
<protein>
    <submittedName>
        <fullName evidence="4">Adenylate/guanylate cyclase</fullName>
    </submittedName>
</protein>
<evidence type="ECO:0000259" key="3">
    <source>
        <dbReference type="PROSITE" id="PS50125"/>
    </source>
</evidence>
<dbReference type="SUPFAM" id="SSF52172">
    <property type="entry name" value="CheY-like"/>
    <property type="match status" value="1"/>
</dbReference>
<dbReference type="EMBL" id="CP001649">
    <property type="protein sequence ID" value="ACS78956.1"/>
    <property type="molecule type" value="Genomic_DNA"/>
</dbReference>
<dbReference type="Gene3D" id="3.40.50.2300">
    <property type="match status" value="1"/>
</dbReference>
<keyword evidence="5" id="KW-1185">Reference proteome</keyword>
<dbReference type="eggNOG" id="COG2114">
    <property type="taxonomic scope" value="Bacteria"/>
</dbReference>
<dbReference type="Gene3D" id="3.30.70.1230">
    <property type="entry name" value="Nucleotide cyclase"/>
    <property type="match status" value="1"/>
</dbReference>
<keyword evidence="1" id="KW-0597">Phosphoprotein</keyword>
<proteinExistence type="predicted"/>
<dbReference type="Pfam" id="PF00072">
    <property type="entry name" value="Response_reg"/>
    <property type="match status" value="1"/>
</dbReference>